<evidence type="ECO:0000313" key="5">
    <source>
        <dbReference type="Proteomes" id="UP000305093"/>
    </source>
</evidence>
<reference evidence="2 4" key="1">
    <citation type="submission" date="2018-05" db="EMBL/GenBank/DDBJ databases">
        <title>Genomic sequencing of EHEC O26 New European Clone.</title>
        <authorList>
            <person name="Karnisova L."/>
            <person name="Nunvar J."/>
            <person name="Marejkova M."/>
            <person name="Mellmann A."/>
            <person name="Drevinek P."/>
            <person name="Blahova K."/>
            <person name="Bielaszewska M."/>
        </authorList>
    </citation>
    <scope>NUCLEOTIDE SEQUENCE [LARGE SCALE GENOMIC DNA]</scope>
    <source>
        <strain evidence="2 4">14-391</strain>
    </source>
</reference>
<protein>
    <recommendedName>
        <fullName evidence="6">DUF4365 domain-containing protein</fullName>
    </recommendedName>
</protein>
<feature type="transmembrane region" description="Helical" evidence="1">
    <location>
        <begin position="444"/>
        <end position="463"/>
    </location>
</feature>
<reference evidence="3 5" key="2">
    <citation type="submission" date="2018-12" db="EMBL/GenBank/DDBJ databases">
        <title>Food and Water Safety Consortium.</title>
        <authorList>
            <person name="Tyson S."/>
            <person name="Peterson C.-L."/>
            <person name="Olson A."/>
            <person name="Tyler S."/>
            <person name="Cabral J."/>
            <person name="Lynch T."/>
            <person name="Knox N."/>
            <person name="Van Domselaar G."/>
            <person name="Graham M."/>
        </authorList>
    </citation>
    <scope>NUCLEOTIDE SEQUENCE [LARGE SCALE GENOMIC DNA]</scope>
    <source>
        <strain evidence="3 5">FWSEC0419</strain>
    </source>
</reference>
<dbReference type="Proteomes" id="UP000248865">
    <property type="component" value="Unassembled WGS sequence"/>
</dbReference>
<evidence type="ECO:0000256" key="1">
    <source>
        <dbReference type="SAM" id="Phobius"/>
    </source>
</evidence>
<dbReference type="EMBL" id="QFSS01000123">
    <property type="protein sequence ID" value="PZZ66107.1"/>
    <property type="molecule type" value="Genomic_DNA"/>
</dbReference>
<evidence type="ECO:0000313" key="4">
    <source>
        <dbReference type="Proteomes" id="UP000248865"/>
    </source>
</evidence>
<keyword evidence="1" id="KW-0812">Transmembrane</keyword>
<keyword evidence="1" id="KW-0472">Membrane</keyword>
<gene>
    <name evidence="3" type="ORF">C9194_22865</name>
    <name evidence="2" type="ORF">DIV22_16920</name>
</gene>
<proteinExistence type="predicted"/>
<dbReference type="RefSeq" id="WP_000091133.1">
    <property type="nucleotide sequence ID" value="NZ_AP018808.1"/>
</dbReference>
<evidence type="ECO:0000313" key="2">
    <source>
        <dbReference type="EMBL" id="PZZ66107.1"/>
    </source>
</evidence>
<name>A0A0F3VG42_ECOLX</name>
<evidence type="ECO:0008006" key="6">
    <source>
        <dbReference type="Google" id="ProtNLM"/>
    </source>
</evidence>
<dbReference type="Proteomes" id="UP000305093">
    <property type="component" value="Unassembled WGS sequence"/>
</dbReference>
<evidence type="ECO:0000313" key="3">
    <source>
        <dbReference type="EMBL" id="TJF61196.1"/>
    </source>
</evidence>
<dbReference type="AlphaFoldDB" id="A0A0F3VG42"/>
<comment type="caution">
    <text evidence="2">The sequence shown here is derived from an EMBL/GenBank/DDBJ whole genome shotgun (WGS) entry which is preliminary data.</text>
</comment>
<dbReference type="EMBL" id="RROO01000059">
    <property type="protein sequence ID" value="TJF61196.1"/>
    <property type="molecule type" value="Genomic_DNA"/>
</dbReference>
<sequence>MSRRKVGNMGRGDFDRLCNASGLIYNSSSEDDSGGWDAIVEFPLLGGIALLNSLNEQPIQCLVQIKSSDGEKKGVQVKLSNMKRFCDTPLPCFFFFARYNKNANIESAYLVHINSDIMFQVLKRIRQNDIGKKSPLHKLSFTVNYSDEDEIDLTNEYALKNAIEKHIPHGMKKYSEDKLRDLGNVGYNESRYAFNFKVDNNEDYKSLISATLGYPTRINVKDVRGWDTRFDINFQMEELTAEQAIIEIRSVEAFSTGSIIFEDEKEDVSFKCEFFVSPIALNAPRDLASFRICSDFFDLLVGIKNNKLKIDFESYDKPFHLADIRELLLLMKILNAPSGDLKLTIKNNEGNETSFLASDNSFSANPITNEIIKAEQIALALIQVASYFRVDKNCKVSINELIRKQKDIERMHTLISKVPGGYPALRLEIPEHDDNIDSSKELRIFIAIPLIFSSFSICLTCVARGSFTYQNNAMTFNDYEINIEKLIRATNLNELKKQCQAVSDKVNKKFEKDSMDFYYYNSFSQETP</sequence>
<organism evidence="2 4">
    <name type="scientific">Escherichia coli</name>
    <dbReference type="NCBI Taxonomy" id="562"/>
    <lineage>
        <taxon>Bacteria</taxon>
        <taxon>Pseudomonadati</taxon>
        <taxon>Pseudomonadota</taxon>
        <taxon>Gammaproteobacteria</taxon>
        <taxon>Enterobacterales</taxon>
        <taxon>Enterobacteriaceae</taxon>
        <taxon>Escherichia</taxon>
    </lineage>
</organism>
<keyword evidence="1" id="KW-1133">Transmembrane helix</keyword>
<accession>A0A0F3VG42</accession>